<dbReference type="OrthoDB" id="6238217at2759"/>
<dbReference type="PANTHER" id="PTHR13800:SF12">
    <property type="entry name" value="TRANSIENT RECEPTOR POTENTIAL CATION CHANNEL SUBFAMILY M MEMBER-LIKE 2"/>
    <property type="match status" value="1"/>
</dbReference>
<keyword evidence="2 5" id="KW-0812">Transmembrane</keyword>
<feature type="transmembrane region" description="Helical" evidence="5">
    <location>
        <begin position="256"/>
        <end position="274"/>
    </location>
</feature>
<evidence type="ECO:0000256" key="2">
    <source>
        <dbReference type="ARBA" id="ARBA00022692"/>
    </source>
</evidence>
<dbReference type="InterPro" id="IPR005821">
    <property type="entry name" value="Ion_trans_dom"/>
</dbReference>
<dbReference type="Pfam" id="PF25508">
    <property type="entry name" value="TRPM2"/>
    <property type="match status" value="1"/>
</dbReference>
<evidence type="ECO:0000259" key="6">
    <source>
        <dbReference type="Pfam" id="PF00520"/>
    </source>
</evidence>
<comment type="subcellular location">
    <subcellularLocation>
        <location evidence="1">Membrane</location>
        <topology evidence="1">Multi-pass membrane protein</topology>
    </subcellularLocation>
</comment>
<feature type="transmembrane region" description="Helical" evidence="5">
    <location>
        <begin position="348"/>
        <end position="370"/>
    </location>
</feature>
<evidence type="ECO:0000256" key="1">
    <source>
        <dbReference type="ARBA" id="ARBA00004141"/>
    </source>
</evidence>
<accession>A0A3P6UX12</accession>
<dbReference type="AlphaFoldDB" id="A0A3P6UX12"/>
<feature type="transmembrane region" description="Helical" evidence="5">
    <location>
        <begin position="280"/>
        <end position="301"/>
    </location>
</feature>
<dbReference type="PANTHER" id="PTHR13800">
    <property type="entry name" value="TRANSIENT RECEPTOR POTENTIAL CATION CHANNEL, SUBFAMILY M, MEMBER 6"/>
    <property type="match status" value="1"/>
</dbReference>
<dbReference type="EMBL" id="UYRU01043849">
    <property type="protein sequence ID" value="VDK84128.1"/>
    <property type="molecule type" value="Genomic_DNA"/>
</dbReference>
<gene>
    <name evidence="8" type="ORF">DILT_LOCUS3553</name>
</gene>
<reference evidence="8 9" key="1">
    <citation type="submission" date="2018-11" db="EMBL/GenBank/DDBJ databases">
        <authorList>
            <consortium name="Pathogen Informatics"/>
        </authorList>
    </citation>
    <scope>NUCLEOTIDE SEQUENCE [LARGE SCALE GENOMIC DNA]</scope>
</reference>
<organism evidence="8 9">
    <name type="scientific">Dibothriocephalus latus</name>
    <name type="common">Fish tapeworm</name>
    <name type="synonym">Diphyllobothrium latum</name>
    <dbReference type="NCBI Taxonomy" id="60516"/>
    <lineage>
        <taxon>Eukaryota</taxon>
        <taxon>Metazoa</taxon>
        <taxon>Spiralia</taxon>
        <taxon>Lophotrochozoa</taxon>
        <taxon>Platyhelminthes</taxon>
        <taxon>Cestoda</taxon>
        <taxon>Eucestoda</taxon>
        <taxon>Diphyllobothriidea</taxon>
        <taxon>Diphyllobothriidae</taxon>
        <taxon>Dibothriocephalus</taxon>
    </lineage>
</organism>
<keyword evidence="3 5" id="KW-1133">Transmembrane helix</keyword>
<keyword evidence="9" id="KW-1185">Reference proteome</keyword>
<sequence>MESIDLKPPADLEWPELFIWAVFFNRPKMVDLFWPLAREPVSVGLFGCNLYERIRKYLPLYDTDGRLDMKNQKLKLEAAIVQVVDRCYKVNASMTTHLLNRRSEDTDDCTCTELAAQAHCFKFMSSVSGHYAVDFAWCAGVKANGFVIVLAYFCPFLLLSDKLYLFATESVNLKEAASRSDMKSLVSTGTQGNEALGEKADEKDDADNNVGCLKFGERVKIFYTSPRTKYFVNLNFGLINFECVAGCRQMSRNFKFVYIVFLMYYAGVLLFAFYPDHISVCEGILLIYLISFLVETIRSVIKSPQRSGTCKSRLSKWILSYRWHPYDILLNIINIIGFVLRINPEKHFIYAKSASVISYIFFCVRIFQFYSHNHNLGPKITMIVQMFKELLFFMLILAVFVKSSGVAMQTLLYPYRTYFDAPVLLDVVYNPYYRIYGELNLDETNAIKSDCTVADGKMCPMYNFLVPLLMAIYMMTVAVLLINLLIAIFSLVELALTKV</sequence>
<dbReference type="InterPro" id="IPR050927">
    <property type="entry name" value="TRPM"/>
</dbReference>
<feature type="transmembrane region" description="Helical" evidence="5">
    <location>
        <begin position="470"/>
        <end position="496"/>
    </location>
</feature>
<dbReference type="InterPro" id="IPR057366">
    <property type="entry name" value="TRPM-like"/>
</dbReference>
<name>A0A3P6UX12_DIBLA</name>
<evidence type="ECO:0000256" key="4">
    <source>
        <dbReference type="ARBA" id="ARBA00023136"/>
    </source>
</evidence>
<evidence type="ECO:0000256" key="5">
    <source>
        <dbReference type="SAM" id="Phobius"/>
    </source>
</evidence>
<dbReference type="GO" id="GO:0005886">
    <property type="term" value="C:plasma membrane"/>
    <property type="evidence" value="ECO:0007669"/>
    <property type="project" value="TreeGrafter"/>
</dbReference>
<feature type="transmembrane region" description="Helical" evidence="5">
    <location>
        <begin position="390"/>
        <end position="415"/>
    </location>
</feature>
<dbReference type="Pfam" id="PF00520">
    <property type="entry name" value="Ion_trans"/>
    <property type="match status" value="1"/>
</dbReference>
<evidence type="ECO:0000256" key="3">
    <source>
        <dbReference type="ARBA" id="ARBA00022989"/>
    </source>
</evidence>
<evidence type="ECO:0000313" key="9">
    <source>
        <dbReference type="Proteomes" id="UP000281553"/>
    </source>
</evidence>
<feature type="domain" description="Ion transport" evidence="6">
    <location>
        <begin position="252"/>
        <end position="489"/>
    </location>
</feature>
<protein>
    <recommendedName>
        <fullName evidence="10">Ion transport domain-containing protein</fullName>
    </recommendedName>
</protein>
<evidence type="ECO:0000313" key="8">
    <source>
        <dbReference type="EMBL" id="VDK84128.1"/>
    </source>
</evidence>
<evidence type="ECO:0000259" key="7">
    <source>
        <dbReference type="Pfam" id="PF25508"/>
    </source>
</evidence>
<proteinExistence type="predicted"/>
<dbReference type="Proteomes" id="UP000281553">
    <property type="component" value="Unassembled WGS sequence"/>
</dbReference>
<keyword evidence="4 5" id="KW-0472">Membrane</keyword>
<dbReference type="GO" id="GO:0099604">
    <property type="term" value="F:ligand-gated calcium channel activity"/>
    <property type="evidence" value="ECO:0007669"/>
    <property type="project" value="TreeGrafter"/>
</dbReference>
<feature type="domain" description="TRPM-like" evidence="7">
    <location>
        <begin position="13"/>
        <end position="125"/>
    </location>
</feature>
<evidence type="ECO:0008006" key="10">
    <source>
        <dbReference type="Google" id="ProtNLM"/>
    </source>
</evidence>
<feature type="transmembrane region" description="Helical" evidence="5">
    <location>
        <begin position="321"/>
        <end position="342"/>
    </location>
</feature>